<evidence type="ECO:0000313" key="2">
    <source>
        <dbReference type="EMBL" id="EAY19288.1"/>
    </source>
</evidence>
<feature type="compositionally biased region" description="Acidic residues" evidence="1">
    <location>
        <begin position="1643"/>
        <end position="1653"/>
    </location>
</feature>
<name>A2DJS4_TRIV3</name>
<feature type="region of interest" description="Disordered" evidence="1">
    <location>
        <begin position="1638"/>
        <end position="1678"/>
    </location>
</feature>
<reference evidence="2" key="2">
    <citation type="journal article" date="2007" name="Science">
        <title>Draft genome sequence of the sexually transmitted pathogen Trichomonas vaginalis.</title>
        <authorList>
            <person name="Carlton J.M."/>
            <person name="Hirt R.P."/>
            <person name="Silva J.C."/>
            <person name="Delcher A.L."/>
            <person name="Schatz M."/>
            <person name="Zhao Q."/>
            <person name="Wortman J.R."/>
            <person name="Bidwell S.L."/>
            <person name="Alsmark U.C.M."/>
            <person name="Besteiro S."/>
            <person name="Sicheritz-Ponten T."/>
            <person name="Noel C.J."/>
            <person name="Dacks J.B."/>
            <person name="Foster P.G."/>
            <person name="Simillion C."/>
            <person name="Van de Peer Y."/>
            <person name="Miranda-Saavedra D."/>
            <person name="Barton G.J."/>
            <person name="Westrop G.D."/>
            <person name="Mueller S."/>
            <person name="Dessi D."/>
            <person name="Fiori P.L."/>
            <person name="Ren Q."/>
            <person name="Paulsen I."/>
            <person name="Zhang H."/>
            <person name="Bastida-Corcuera F.D."/>
            <person name="Simoes-Barbosa A."/>
            <person name="Brown M.T."/>
            <person name="Hayes R.D."/>
            <person name="Mukherjee M."/>
            <person name="Okumura C.Y."/>
            <person name="Schneider R."/>
            <person name="Smith A.J."/>
            <person name="Vanacova S."/>
            <person name="Villalvazo M."/>
            <person name="Haas B.J."/>
            <person name="Pertea M."/>
            <person name="Feldblyum T.V."/>
            <person name="Utterback T.R."/>
            <person name="Shu C.L."/>
            <person name="Osoegawa K."/>
            <person name="de Jong P.J."/>
            <person name="Hrdy I."/>
            <person name="Horvathova L."/>
            <person name="Zubacova Z."/>
            <person name="Dolezal P."/>
            <person name="Malik S.B."/>
            <person name="Logsdon J.M. Jr."/>
            <person name="Henze K."/>
            <person name="Gupta A."/>
            <person name="Wang C.C."/>
            <person name="Dunne R.L."/>
            <person name="Upcroft J.A."/>
            <person name="Upcroft P."/>
            <person name="White O."/>
            <person name="Salzberg S.L."/>
            <person name="Tang P."/>
            <person name="Chiu C.-H."/>
            <person name="Lee Y.-S."/>
            <person name="Embley T.M."/>
            <person name="Coombs G.H."/>
            <person name="Mottram J.C."/>
            <person name="Tachezy J."/>
            <person name="Fraser-Liggett C.M."/>
            <person name="Johnson P.J."/>
        </authorList>
    </citation>
    <scope>NUCLEOTIDE SEQUENCE [LARGE SCALE GENOMIC DNA]</scope>
    <source>
        <strain evidence="2">G3</strain>
    </source>
</reference>
<proteinExistence type="predicted"/>
<evidence type="ECO:0000313" key="3">
    <source>
        <dbReference type="Proteomes" id="UP000001542"/>
    </source>
</evidence>
<sequence length="1678" mass="190276">MLNSTNITEIWNPEFLRSLIKEKQWDRLAQATVDSRVIDELATLLLETDILNTLVDEMPKEHILSLIKLLQFNHTYTIEQIFNTMEKECDENSKLTDVAYDIVKSPIAYNAALKPALKCLPTDVIAKIVNARIPNTDFKHGSKLPEQLLYALDGKHTYKDLQERNAYDYMTIPISYNREKVVDTIFNCLQDTFQYVETLDWESPLINASLDYITRLVSNSYSIWEPIASLREKLGKIVSSFKIHKVFPTIAFSPVINGTGNNGINIINLRFNSLEQARVIPTNFYYTVFKNSVEENNEEFMKLVTSNFFTNNSSLRYLRDTKDGVYDKLFEATIERSVKNFLETGNSTQFESVAANLFHYNYTDSATITFDDGVKFINEVCKRILAKKSTVLTDSNTFPNICLRIVTLLSTLSMTTENAIMEKTYGTPIELLEKDVRNSIVLGAIRHPTEETKFSQYITSNRNTALVGLICKFASVSDISLVLPEKKRGSLDKYSLMPGKAVTSNQSTRVSIVEIFLQQMKFWESTDFQFLQSGYQFYQLFVEKMLAESLKSDDVEFKKAALSCYERLLYLLIAAPNARNLAHRHTRLVDLIANPVAWHISSLVDDKLTSRVIENIVPRIPNSYLAILLCNVLSRSHFEGYLLDKPATEYTAAIMDLLRNKPISKNKNFNFYMTSIEVFEFAKRDWREVQKQYLSTFNVPVTDVCNPLLTDHPVDIQYNAPEQFQDIPEDLLLSISQSAWFKVVESVNEYYKVYEPKDYESDLAQMYIKIRQFAIDVAPSTLMKHIELELPTPEIKKFYETAMGQSVQIVYNKAYAPMIKEYFPDAILNFDAVNSLNVNEFLDEKSARNHIPIEYDGFIFYLYFKPHPQYQNVFSVVDYRNKLNDYKFSVLTNTVNSTNSLFDQVQQYKTSQLIGEKLKEEFTANRSNVKSVRKSYSNNTKPLKEFIKVFEALNKCKAADFYKSILCLQSLNSFYPTYNNTWTECPMITELADLIIKDISAPKLVKSFGKMRVTYSDLIEILNVLITIGLYSLGTLQNFKLLAKLNENQVHERFSGNTASFANIVKGNNLENIIMAMNTSFFVSQADQLINLSSTMIYEVIKKLLSGSPVLDDYIVTLCKMSVFPELVGFPAPSELIEFLKFAAKKNLQAKRAAVACASFYVQLHSQCGLQIPDVFEIFELAFKGYNDEMCAFFCLLCAPNATENAMRQIPALSDLLAHDAMPNYFVPKPPVTIPKELGAFYEKVVDSFILSGLVSKLPQYIELATHVLGELNLGESLPSRIAPFIEKGLNELKAGEDNSAFLKFATSFTALHEEFKGCFDSYSKAIKTLTLHSYVILKENARRKADQEYPKSFAKLGSNFNTIEQAIFKPFNEFNEPSEMAAVSKFCRKILPTFNENMPAVAVTEYINLQTTVAYFAGQEVENYSLEQDKKKQLTSFIKSFAGEFDICTYLPDPIRTIYNRLQSSFTSEHTVELSKLPRKLQRATQLANMFVRQVLDNIPELGDDELVKVIADLGIFARQEQVIARPFAARSNVLHTRAMATGFGAAPPPCPAPAAPQADFIAPQLCCFSAAAPMALDACMDAAPVMKCKSLGRAAPMELEERFAINEADECAEDEVMLEEQAEPMEMCLCGAAAPEPVANDADDEEAEEGAQVEALSVETEEANAEEDVDPLDLWN</sequence>
<dbReference type="InParanoid" id="A2DJS4"/>
<feature type="compositionally biased region" description="Acidic residues" evidence="1">
    <location>
        <begin position="1661"/>
        <end position="1678"/>
    </location>
</feature>
<dbReference type="RefSeq" id="XP_001580274.1">
    <property type="nucleotide sequence ID" value="XM_001580224.1"/>
</dbReference>
<dbReference type="VEuPathDB" id="TrichDB:TVAG_452020"/>
<protein>
    <submittedName>
        <fullName evidence="2">Uncharacterized protein</fullName>
    </submittedName>
</protein>
<dbReference type="VEuPathDB" id="TrichDB:TVAGG3_0290020"/>
<organism evidence="2 3">
    <name type="scientific">Trichomonas vaginalis (strain ATCC PRA-98 / G3)</name>
    <dbReference type="NCBI Taxonomy" id="412133"/>
    <lineage>
        <taxon>Eukaryota</taxon>
        <taxon>Metamonada</taxon>
        <taxon>Parabasalia</taxon>
        <taxon>Trichomonadida</taxon>
        <taxon>Trichomonadidae</taxon>
        <taxon>Trichomonas</taxon>
    </lineage>
</organism>
<keyword evidence="3" id="KW-1185">Reference proteome</keyword>
<reference evidence="2" key="1">
    <citation type="submission" date="2006-10" db="EMBL/GenBank/DDBJ databases">
        <authorList>
            <person name="Amadeo P."/>
            <person name="Zhao Q."/>
            <person name="Wortman J."/>
            <person name="Fraser-Liggett C."/>
            <person name="Carlton J."/>
        </authorList>
    </citation>
    <scope>NUCLEOTIDE SEQUENCE</scope>
    <source>
        <strain evidence="2">G3</strain>
    </source>
</reference>
<dbReference type="Proteomes" id="UP000001542">
    <property type="component" value="Unassembled WGS sequence"/>
</dbReference>
<accession>A2DJS4</accession>
<evidence type="ECO:0000256" key="1">
    <source>
        <dbReference type="SAM" id="MobiDB-lite"/>
    </source>
</evidence>
<dbReference type="OrthoDB" id="10657376at2759"/>
<gene>
    <name evidence="2" type="ORF">TVAG_452020</name>
</gene>
<dbReference type="KEGG" id="tva:5464806"/>
<dbReference type="EMBL" id="DS113209">
    <property type="protein sequence ID" value="EAY19288.1"/>
    <property type="molecule type" value="Genomic_DNA"/>
</dbReference>